<name>A0AAD8B695_BIOPF</name>
<keyword evidence="1" id="KW-1133">Transmembrane helix</keyword>
<proteinExistence type="predicted"/>
<dbReference type="Proteomes" id="UP001233172">
    <property type="component" value="Unassembled WGS sequence"/>
</dbReference>
<evidence type="ECO:0000313" key="3">
    <source>
        <dbReference type="Proteomes" id="UP001233172"/>
    </source>
</evidence>
<evidence type="ECO:0000313" key="2">
    <source>
        <dbReference type="EMBL" id="KAK0048704.1"/>
    </source>
</evidence>
<gene>
    <name evidence="2" type="ORF">Bpfe_021813</name>
</gene>
<keyword evidence="2" id="KW-0675">Receptor</keyword>
<sequence length="59" mass="7011">SIIFHVEYHPVFSWFSQCVTFNFFESDFHELAYDIFSCAAVYVTPLFIMVVMYALIFVK</sequence>
<dbReference type="AlphaFoldDB" id="A0AAD8B695"/>
<reference evidence="2" key="2">
    <citation type="submission" date="2023-04" db="EMBL/GenBank/DDBJ databases">
        <authorList>
            <person name="Bu L."/>
            <person name="Lu L."/>
            <person name="Laidemitt M.R."/>
            <person name="Zhang S.M."/>
            <person name="Mutuku M."/>
            <person name="Mkoji G."/>
            <person name="Steinauer M."/>
            <person name="Loker E.S."/>
        </authorList>
    </citation>
    <scope>NUCLEOTIDE SEQUENCE</scope>
    <source>
        <strain evidence="2">KasaAsao</strain>
        <tissue evidence="2">Whole Snail</tissue>
    </source>
</reference>
<accession>A0AAD8B695</accession>
<feature type="non-terminal residue" evidence="2">
    <location>
        <position position="59"/>
    </location>
</feature>
<reference evidence="2" key="1">
    <citation type="journal article" date="2023" name="PLoS Negl. Trop. Dis.">
        <title>A genome sequence for Biomphalaria pfeifferi, the major vector snail for the human-infecting parasite Schistosoma mansoni.</title>
        <authorList>
            <person name="Bu L."/>
            <person name="Lu L."/>
            <person name="Laidemitt M.R."/>
            <person name="Zhang S.M."/>
            <person name="Mutuku M."/>
            <person name="Mkoji G."/>
            <person name="Steinauer M."/>
            <person name="Loker E.S."/>
        </authorList>
    </citation>
    <scope>NUCLEOTIDE SEQUENCE</scope>
    <source>
        <strain evidence="2">KasaAsao</strain>
    </source>
</reference>
<feature type="non-terminal residue" evidence="2">
    <location>
        <position position="1"/>
    </location>
</feature>
<feature type="transmembrane region" description="Helical" evidence="1">
    <location>
        <begin position="31"/>
        <end position="58"/>
    </location>
</feature>
<dbReference type="EMBL" id="JASAOG010000134">
    <property type="protein sequence ID" value="KAK0048704.1"/>
    <property type="molecule type" value="Genomic_DNA"/>
</dbReference>
<keyword evidence="1" id="KW-0472">Membrane</keyword>
<comment type="caution">
    <text evidence="2">The sequence shown here is derived from an EMBL/GenBank/DDBJ whole genome shotgun (WGS) entry which is preliminary data.</text>
</comment>
<evidence type="ECO:0000256" key="1">
    <source>
        <dbReference type="SAM" id="Phobius"/>
    </source>
</evidence>
<protein>
    <submittedName>
        <fullName evidence="2">Gonadotropin-releasing hormone receptor</fullName>
    </submittedName>
</protein>
<keyword evidence="1" id="KW-0812">Transmembrane</keyword>
<organism evidence="2 3">
    <name type="scientific">Biomphalaria pfeifferi</name>
    <name type="common">Bloodfluke planorb</name>
    <name type="synonym">Freshwater snail</name>
    <dbReference type="NCBI Taxonomy" id="112525"/>
    <lineage>
        <taxon>Eukaryota</taxon>
        <taxon>Metazoa</taxon>
        <taxon>Spiralia</taxon>
        <taxon>Lophotrochozoa</taxon>
        <taxon>Mollusca</taxon>
        <taxon>Gastropoda</taxon>
        <taxon>Heterobranchia</taxon>
        <taxon>Euthyneura</taxon>
        <taxon>Panpulmonata</taxon>
        <taxon>Hygrophila</taxon>
        <taxon>Lymnaeoidea</taxon>
        <taxon>Planorbidae</taxon>
        <taxon>Biomphalaria</taxon>
    </lineage>
</organism>
<keyword evidence="3" id="KW-1185">Reference proteome</keyword>